<reference evidence="3 4" key="1">
    <citation type="journal article" date="2009" name="Stand. Genomic Sci.">
        <title>Complete genome sequence of Dyadobacter fermentans type strain (NS114).</title>
        <authorList>
            <person name="Lang E."/>
            <person name="Lapidus A."/>
            <person name="Chertkov O."/>
            <person name="Brettin T."/>
            <person name="Detter J.C."/>
            <person name="Han C."/>
            <person name="Copeland A."/>
            <person name="Glavina Del Rio T."/>
            <person name="Nolan M."/>
            <person name="Chen F."/>
            <person name="Lucas S."/>
            <person name="Tice H."/>
            <person name="Cheng J.F."/>
            <person name="Land M."/>
            <person name="Hauser L."/>
            <person name="Chang Y.J."/>
            <person name="Jeffries C.D."/>
            <person name="Kopitz M."/>
            <person name="Bruce D."/>
            <person name="Goodwin L."/>
            <person name="Pitluck S."/>
            <person name="Ovchinnikova G."/>
            <person name="Pati A."/>
            <person name="Ivanova N."/>
            <person name="Mavrommatis K."/>
            <person name="Chen A."/>
            <person name="Palaniappan K."/>
            <person name="Chain P."/>
            <person name="Bristow J."/>
            <person name="Eisen J.A."/>
            <person name="Markowitz V."/>
            <person name="Hugenholtz P."/>
            <person name="Goker M."/>
            <person name="Rohde M."/>
            <person name="Kyrpides N.C."/>
            <person name="Klenk H.P."/>
        </authorList>
    </citation>
    <scope>NUCLEOTIDE SEQUENCE [LARGE SCALE GENOMIC DNA]</scope>
    <source>
        <strain evidence="4">ATCC 700827 / DSM 18053 / CIP 107007 / KCTC 52180 / NS114</strain>
    </source>
</reference>
<evidence type="ECO:0000313" key="4">
    <source>
        <dbReference type="Proteomes" id="UP000002011"/>
    </source>
</evidence>
<dbReference type="InterPro" id="IPR036249">
    <property type="entry name" value="Thioredoxin-like_sf"/>
</dbReference>
<dbReference type="NCBIfam" id="NF008107">
    <property type="entry name" value="PRK10853.1"/>
    <property type="match status" value="1"/>
</dbReference>
<dbReference type="InterPro" id="IPR006504">
    <property type="entry name" value="Tscrpt_reg_Spx/MgsR"/>
</dbReference>
<dbReference type="AlphaFoldDB" id="C6W7J8"/>
<dbReference type="Gene3D" id="3.40.30.10">
    <property type="entry name" value="Glutaredoxin"/>
    <property type="match status" value="1"/>
</dbReference>
<dbReference type="SUPFAM" id="SSF52833">
    <property type="entry name" value="Thioredoxin-like"/>
    <property type="match status" value="1"/>
</dbReference>
<dbReference type="PROSITE" id="PS51353">
    <property type="entry name" value="ARSC"/>
    <property type="match status" value="1"/>
</dbReference>
<keyword evidence="4" id="KW-1185">Reference proteome</keyword>
<dbReference type="CDD" id="cd03035">
    <property type="entry name" value="ArsC_Yffb"/>
    <property type="match status" value="1"/>
</dbReference>
<sequence>MLTLYGIPNCDTIKKARTWLDKNKVAYQFYDYRKDGISPEKVASWFSEFPWDKVLNKASTTWKELSDEEKANVTNAQSAAKLLSANPTAIKRPVIEDESGKALTLGYNEKIYQETYLK</sequence>
<dbReference type="RefSeq" id="WP_015814433.1">
    <property type="nucleotide sequence ID" value="NC_013037.1"/>
</dbReference>
<evidence type="ECO:0000256" key="1">
    <source>
        <dbReference type="ARBA" id="ARBA00007198"/>
    </source>
</evidence>
<dbReference type="PANTHER" id="PTHR30041">
    <property type="entry name" value="ARSENATE REDUCTASE"/>
    <property type="match status" value="1"/>
</dbReference>
<comment type="similarity">
    <text evidence="1 2">Belongs to the ArsC family.</text>
</comment>
<proteinExistence type="inferred from homology"/>
<dbReference type="EMBL" id="CP001619">
    <property type="protein sequence ID" value="ACT96192.1"/>
    <property type="molecule type" value="Genomic_DNA"/>
</dbReference>
<organism evidence="3 4">
    <name type="scientific">Dyadobacter fermentans (strain ATCC 700827 / DSM 18053 / CIP 107007 / KCTC 52180 / NS114)</name>
    <dbReference type="NCBI Taxonomy" id="471854"/>
    <lineage>
        <taxon>Bacteria</taxon>
        <taxon>Pseudomonadati</taxon>
        <taxon>Bacteroidota</taxon>
        <taxon>Cytophagia</taxon>
        <taxon>Cytophagales</taxon>
        <taxon>Spirosomataceae</taxon>
        <taxon>Dyadobacter</taxon>
    </lineage>
</organism>
<dbReference type="KEGG" id="dfe:Dfer_4992"/>
<accession>C6W7J8</accession>
<protein>
    <submittedName>
        <fullName evidence="3">Arsenate reductase and related</fullName>
    </submittedName>
</protein>
<dbReference type="OrthoDB" id="9794155at2"/>
<evidence type="ECO:0000313" key="3">
    <source>
        <dbReference type="EMBL" id="ACT96192.1"/>
    </source>
</evidence>
<gene>
    <name evidence="3" type="ordered locus">Dfer_4992</name>
</gene>
<name>C6W7J8_DYAFD</name>
<dbReference type="NCBIfam" id="TIGR01617">
    <property type="entry name" value="arsC_related"/>
    <property type="match status" value="1"/>
</dbReference>
<dbReference type="InterPro" id="IPR006660">
    <property type="entry name" value="Arsenate_reductase-like"/>
</dbReference>
<dbReference type="eggNOG" id="COG1393">
    <property type="taxonomic scope" value="Bacteria"/>
</dbReference>
<evidence type="ECO:0000256" key="2">
    <source>
        <dbReference type="PROSITE-ProRule" id="PRU01282"/>
    </source>
</evidence>
<dbReference type="Proteomes" id="UP000002011">
    <property type="component" value="Chromosome"/>
</dbReference>
<dbReference type="Pfam" id="PF03960">
    <property type="entry name" value="ArsC"/>
    <property type="match status" value="1"/>
</dbReference>
<dbReference type="STRING" id="471854.Dfer_4992"/>
<dbReference type="PANTHER" id="PTHR30041:SF8">
    <property type="entry name" value="PROTEIN YFFB"/>
    <property type="match status" value="1"/>
</dbReference>
<dbReference type="HOGENOM" id="CLU_116644_2_1_10"/>